<evidence type="ECO:0000313" key="15">
    <source>
        <dbReference type="EMBL" id="CAB4868273.1"/>
    </source>
</evidence>
<keyword evidence="7" id="KW-0413">Isomerase</keyword>
<feature type="transmembrane region" description="Helical" evidence="8">
    <location>
        <begin position="33"/>
        <end position="50"/>
    </location>
</feature>
<dbReference type="Pfam" id="PF18916">
    <property type="entry name" value="Lycopene_cyc"/>
    <property type="match status" value="1"/>
</dbReference>
<keyword evidence="6 8" id="KW-0472">Membrane</keyword>
<evidence type="ECO:0000313" key="16">
    <source>
        <dbReference type="EMBL" id="CAB4938558.1"/>
    </source>
</evidence>
<dbReference type="GO" id="GO:0045436">
    <property type="term" value="F:lycopene beta cyclase activity"/>
    <property type="evidence" value="ECO:0007669"/>
    <property type="project" value="UniProtKB-ARBA"/>
</dbReference>
<dbReference type="NCBIfam" id="TIGR03462">
    <property type="entry name" value="CarR_dom_SF"/>
    <property type="match status" value="1"/>
</dbReference>
<dbReference type="GO" id="GO:0016117">
    <property type="term" value="P:carotenoid biosynthetic process"/>
    <property type="evidence" value="ECO:0007669"/>
    <property type="project" value="UniProtKB-KW"/>
</dbReference>
<evidence type="ECO:0000256" key="1">
    <source>
        <dbReference type="ARBA" id="ARBA00004141"/>
    </source>
</evidence>
<dbReference type="EMBL" id="CAEZZW010000002">
    <property type="protein sequence ID" value="CAB4776506.1"/>
    <property type="molecule type" value="Genomic_DNA"/>
</dbReference>
<proteinExistence type="predicted"/>
<dbReference type="EMBL" id="CAFBOC010000015">
    <property type="protein sequence ID" value="CAB4983215.1"/>
    <property type="molecule type" value="Genomic_DNA"/>
</dbReference>
<dbReference type="GO" id="GO:0016020">
    <property type="term" value="C:membrane"/>
    <property type="evidence" value="ECO:0007669"/>
    <property type="project" value="UniProtKB-SubCell"/>
</dbReference>
<keyword evidence="5 8" id="KW-1133">Transmembrane helix</keyword>
<keyword evidence="3 8" id="KW-0812">Transmembrane</keyword>
<evidence type="ECO:0000259" key="9">
    <source>
        <dbReference type="Pfam" id="PF18916"/>
    </source>
</evidence>
<dbReference type="GO" id="GO:0016120">
    <property type="term" value="P:carotene biosynthetic process"/>
    <property type="evidence" value="ECO:0007669"/>
    <property type="project" value="UniProtKB-ARBA"/>
</dbReference>
<gene>
    <name evidence="11" type="ORF">UFOPK2510_00365</name>
    <name evidence="12" type="ORF">UFOPK2718_00250</name>
    <name evidence="13" type="ORF">UFOPK2936_00555</name>
    <name evidence="14" type="ORF">UFOPK3174_00323</name>
    <name evidence="15" type="ORF">UFOPK3328_00899</name>
    <name evidence="16" type="ORF">UFOPK3779_00360</name>
    <name evidence="17" type="ORF">UFOPK3913_01271</name>
    <name evidence="10" type="ORF">UFOPK4107_00115</name>
</gene>
<dbReference type="GO" id="GO:0016872">
    <property type="term" value="F:intramolecular lyase activity"/>
    <property type="evidence" value="ECO:0007669"/>
    <property type="project" value="InterPro"/>
</dbReference>
<comment type="pathway">
    <text evidence="2">Carotenoid biosynthesis.</text>
</comment>
<evidence type="ECO:0000313" key="11">
    <source>
        <dbReference type="EMBL" id="CAB4686428.1"/>
    </source>
</evidence>
<sequence>MSYSQIALVALIHAIVMDGFVTQTFLLRRKGFWASYAIVLPFQLLTNWWLTSREIVTYNAHVIVGTRIASAPIEDLIFGFALILSVLSLWIYQGRR</sequence>
<evidence type="ECO:0000313" key="12">
    <source>
        <dbReference type="EMBL" id="CAB4717951.1"/>
    </source>
</evidence>
<evidence type="ECO:0000256" key="7">
    <source>
        <dbReference type="ARBA" id="ARBA00023235"/>
    </source>
</evidence>
<feature type="domain" description="Lycopene cyclase" evidence="9">
    <location>
        <begin position="13"/>
        <end position="89"/>
    </location>
</feature>
<dbReference type="InterPro" id="IPR017825">
    <property type="entry name" value="Lycopene_cyclase_dom"/>
</dbReference>
<evidence type="ECO:0000256" key="4">
    <source>
        <dbReference type="ARBA" id="ARBA00022746"/>
    </source>
</evidence>
<evidence type="ECO:0000256" key="8">
    <source>
        <dbReference type="SAM" id="Phobius"/>
    </source>
</evidence>
<organism evidence="17">
    <name type="scientific">freshwater metagenome</name>
    <dbReference type="NCBI Taxonomy" id="449393"/>
    <lineage>
        <taxon>unclassified sequences</taxon>
        <taxon>metagenomes</taxon>
        <taxon>ecological metagenomes</taxon>
    </lineage>
</organism>
<reference evidence="17" key="1">
    <citation type="submission" date="2020-05" db="EMBL/GenBank/DDBJ databases">
        <authorList>
            <person name="Chiriac C."/>
            <person name="Salcher M."/>
            <person name="Ghai R."/>
            <person name="Kavagutti S V."/>
        </authorList>
    </citation>
    <scope>NUCLEOTIDE SEQUENCE</scope>
</reference>
<feature type="transmembrane region" description="Helical" evidence="8">
    <location>
        <begin position="76"/>
        <end position="92"/>
    </location>
</feature>
<dbReference type="EMBL" id="CAFBNH010000002">
    <property type="protein sequence ID" value="CAB4938558.1"/>
    <property type="molecule type" value="Genomic_DNA"/>
</dbReference>
<protein>
    <submittedName>
        <fullName evidence="17">Unannotated protein</fullName>
    </submittedName>
</protein>
<evidence type="ECO:0000313" key="10">
    <source>
        <dbReference type="EMBL" id="CAB4330288.1"/>
    </source>
</evidence>
<dbReference type="EMBL" id="CAFABH010000004">
    <property type="protein sequence ID" value="CAB4822731.1"/>
    <property type="molecule type" value="Genomic_DNA"/>
</dbReference>
<name>A0A6J7MTU9_9ZZZZ</name>
<feature type="transmembrane region" description="Helical" evidence="8">
    <location>
        <begin position="6"/>
        <end position="26"/>
    </location>
</feature>
<evidence type="ECO:0000256" key="5">
    <source>
        <dbReference type="ARBA" id="ARBA00022989"/>
    </source>
</evidence>
<dbReference type="EMBL" id="CAESAE010000001">
    <property type="protein sequence ID" value="CAB4330288.1"/>
    <property type="molecule type" value="Genomic_DNA"/>
</dbReference>
<evidence type="ECO:0000256" key="2">
    <source>
        <dbReference type="ARBA" id="ARBA00004829"/>
    </source>
</evidence>
<accession>A0A6J7MTU9</accession>
<evidence type="ECO:0000256" key="6">
    <source>
        <dbReference type="ARBA" id="ARBA00023136"/>
    </source>
</evidence>
<dbReference type="AlphaFoldDB" id="A0A6J7MTU9"/>
<comment type="subcellular location">
    <subcellularLocation>
        <location evidence="1">Membrane</location>
        <topology evidence="1">Multi-pass membrane protein</topology>
    </subcellularLocation>
</comment>
<evidence type="ECO:0000313" key="17">
    <source>
        <dbReference type="EMBL" id="CAB4983215.1"/>
    </source>
</evidence>
<evidence type="ECO:0000313" key="14">
    <source>
        <dbReference type="EMBL" id="CAB4822731.1"/>
    </source>
</evidence>
<keyword evidence="4" id="KW-0125">Carotenoid biosynthesis</keyword>
<evidence type="ECO:0000313" key="13">
    <source>
        <dbReference type="EMBL" id="CAB4776506.1"/>
    </source>
</evidence>
<dbReference type="EMBL" id="CAEZXO010000002">
    <property type="protein sequence ID" value="CAB4686428.1"/>
    <property type="molecule type" value="Genomic_DNA"/>
</dbReference>
<dbReference type="EMBL" id="CAFBLD010000005">
    <property type="protein sequence ID" value="CAB4868273.1"/>
    <property type="molecule type" value="Genomic_DNA"/>
</dbReference>
<dbReference type="EMBL" id="CAEZYM010000002">
    <property type="protein sequence ID" value="CAB4717951.1"/>
    <property type="molecule type" value="Genomic_DNA"/>
</dbReference>
<evidence type="ECO:0000256" key="3">
    <source>
        <dbReference type="ARBA" id="ARBA00022692"/>
    </source>
</evidence>